<dbReference type="InterPro" id="IPR041231">
    <property type="entry name" value="FlgA_N"/>
</dbReference>
<keyword evidence="9" id="KW-0966">Cell projection</keyword>
<dbReference type="KEGG" id="axe:P40_16150"/>
<feature type="domain" description="SAF" evidence="8">
    <location>
        <begin position="97"/>
        <end position="159"/>
    </location>
</feature>
<dbReference type="AlphaFoldDB" id="A0A9Q3W7G4"/>
<dbReference type="RefSeq" id="WP_080531375.1">
    <property type="nucleotide sequence ID" value="NZ_CP012331.1"/>
</dbReference>
<dbReference type="InterPro" id="IPR013974">
    <property type="entry name" value="SAF"/>
</dbReference>
<name>A0A9Q3W7G4_9GAMM</name>
<evidence type="ECO:0000256" key="5">
    <source>
        <dbReference type="ARBA" id="ARBA00022764"/>
    </source>
</evidence>
<comment type="caution">
    <text evidence="9">The sequence shown here is derived from an EMBL/GenBank/DDBJ whole genome shotgun (WGS) entry which is preliminary data.</text>
</comment>
<dbReference type="Gene3D" id="3.90.1210.10">
    <property type="entry name" value="Antifreeze-like/N-acetylneuraminic acid synthase C-terminal domain"/>
    <property type="match status" value="1"/>
</dbReference>
<keyword evidence="10" id="KW-1185">Reference proteome</keyword>
<dbReference type="EMBL" id="JAJVKT010000019">
    <property type="protein sequence ID" value="MCE7509944.1"/>
    <property type="molecule type" value="Genomic_DNA"/>
</dbReference>
<evidence type="ECO:0000256" key="2">
    <source>
        <dbReference type="ARBA" id="ARBA00010474"/>
    </source>
</evidence>
<dbReference type="GO" id="GO:0042597">
    <property type="term" value="C:periplasmic space"/>
    <property type="evidence" value="ECO:0007669"/>
    <property type="project" value="UniProtKB-SubCell"/>
</dbReference>
<evidence type="ECO:0000313" key="9">
    <source>
        <dbReference type="EMBL" id="MCE7509944.1"/>
    </source>
</evidence>
<dbReference type="Pfam" id="PF17656">
    <property type="entry name" value="ChapFlgA_N"/>
    <property type="match status" value="1"/>
</dbReference>
<dbReference type="PANTHER" id="PTHR36307:SF1">
    <property type="entry name" value="FLAGELLA BASAL BODY P-RING FORMATION PROTEIN FLGA"/>
    <property type="match status" value="1"/>
</dbReference>
<comment type="similarity">
    <text evidence="2 7">Belongs to the FlgA family.</text>
</comment>
<keyword evidence="7" id="KW-1005">Bacterial flagellum biogenesis</keyword>
<evidence type="ECO:0000259" key="8">
    <source>
        <dbReference type="SMART" id="SM00858"/>
    </source>
</evidence>
<keyword evidence="5 7" id="KW-0574">Periplasm</keyword>
<dbReference type="SMART" id="SM00858">
    <property type="entry name" value="SAF"/>
    <property type="match status" value="1"/>
</dbReference>
<dbReference type="Gene3D" id="2.30.30.760">
    <property type="match status" value="1"/>
</dbReference>
<comment type="function">
    <text evidence="6 7">Involved in the assembly process of the P-ring formation. It may associate with FlgF on the rod constituting a structure essential for the P-ring assembly or may act as a modulator protein for the P-ring assembly.</text>
</comment>
<accession>A0A9Q3W7G4</accession>
<dbReference type="NCBIfam" id="TIGR03170">
    <property type="entry name" value="flgA_cterm"/>
    <property type="match status" value="1"/>
</dbReference>
<evidence type="ECO:0000256" key="4">
    <source>
        <dbReference type="ARBA" id="ARBA00022729"/>
    </source>
</evidence>
<dbReference type="InterPro" id="IPR017585">
    <property type="entry name" value="SAF_FlgA"/>
</dbReference>
<keyword evidence="4 7" id="KW-0732">Signal</keyword>
<evidence type="ECO:0000256" key="1">
    <source>
        <dbReference type="ARBA" id="ARBA00004418"/>
    </source>
</evidence>
<sequence length="221" mass="24236">MKAWPRTISALLLVIPALAAAATGMEQRVRTFLLQEAAGLGDRIEVTLQSPSAPLPSCDDATPFLPGHQRPLLGPVTVGVRCDGQVRYLQARVSARGRYWVAADNLEAGTLLEKDDLRMREGDLSALPRRAVTRLDELVGKELTRPLNASTVLQDSVLRARPLVRRRQPVKVEATGTGFRIERAAHALEDGALGERIRVRLPDRKVLTVVVSGPNRTRVTF</sequence>
<dbReference type="CDD" id="cd11614">
    <property type="entry name" value="SAF_CpaB_FlgA_like"/>
    <property type="match status" value="1"/>
</dbReference>
<keyword evidence="9" id="KW-0282">Flagellum</keyword>
<feature type="signal peptide" evidence="7">
    <location>
        <begin position="1"/>
        <end position="21"/>
    </location>
</feature>
<evidence type="ECO:0000256" key="3">
    <source>
        <dbReference type="ARBA" id="ARBA00014754"/>
    </source>
</evidence>
<evidence type="ECO:0000256" key="6">
    <source>
        <dbReference type="ARBA" id="ARBA00025643"/>
    </source>
</evidence>
<proteinExistence type="inferred from homology"/>
<dbReference type="InterPro" id="IPR039246">
    <property type="entry name" value="Flagellar_FlgA"/>
</dbReference>
<protein>
    <recommendedName>
        <fullName evidence="3 7">Flagella basal body P-ring formation protein FlgA</fullName>
    </recommendedName>
</protein>
<gene>
    <name evidence="9" type="primary">flgA</name>
    <name evidence="9" type="ORF">LZG35_15005</name>
</gene>
<dbReference type="Proteomes" id="UP001107961">
    <property type="component" value="Unassembled WGS sequence"/>
</dbReference>
<comment type="subcellular location">
    <subcellularLocation>
        <location evidence="1 7">Periplasm</location>
    </subcellularLocation>
</comment>
<evidence type="ECO:0000256" key="7">
    <source>
        <dbReference type="RuleBase" id="RU362063"/>
    </source>
</evidence>
<dbReference type="GO" id="GO:0044780">
    <property type="term" value="P:bacterial-type flagellum assembly"/>
    <property type="evidence" value="ECO:0007669"/>
    <property type="project" value="InterPro"/>
</dbReference>
<organism evidence="9 10">
    <name type="scientific">Alloalcanivorax xenomutans</name>
    <dbReference type="NCBI Taxonomy" id="1094342"/>
    <lineage>
        <taxon>Bacteria</taxon>
        <taxon>Pseudomonadati</taxon>
        <taxon>Pseudomonadota</taxon>
        <taxon>Gammaproteobacteria</taxon>
        <taxon>Oceanospirillales</taxon>
        <taxon>Alcanivoracaceae</taxon>
        <taxon>Alloalcanivorax</taxon>
    </lineage>
</organism>
<dbReference type="PANTHER" id="PTHR36307">
    <property type="entry name" value="FLAGELLA BASAL BODY P-RING FORMATION PROTEIN FLGA"/>
    <property type="match status" value="1"/>
</dbReference>
<feature type="chain" id="PRO_5040534267" description="Flagella basal body P-ring formation protein FlgA" evidence="7">
    <location>
        <begin position="22"/>
        <end position="221"/>
    </location>
</feature>
<keyword evidence="9" id="KW-0969">Cilium</keyword>
<dbReference type="Pfam" id="PF13144">
    <property type="entry name" value="ChapFlgA"/>
    <property type="match status" value="1"/>
</dbReference>
<reference evidence="9" key="1">
    <citation type="submission" date="2022-01" db="EMBL/GenBank/DDBJ databases">
        <authorList>
            <person name="Karlyshev A.V."/>
            <person name="Jaspars M."/>
        </authorList>
    </citation>
    <scope>NUCLEOTIDE SEQUENCE</scope>
    <source>
        <strain evidence="9">AGSA3-2</strain>
    </source>
</reference>
<evidence type="ECO:0000313" key="10">
    <source>
        <dbReference type="Proteomes" id="UP001107961"/>
    </source>
</evidence>